<dbReference type="InterPro" id="IPR018968">
    <property type="entry name" value="Phasin"/>
</dbReference>
<dbReference type="RefSeq" id="WP_109763099.1">
    <property type="nucleotide sequence ID" value="NZ_QGGU01000005.1"/>
</dbReference>
<keyword evidence="3" id="KW-1185">Reference proteome</keyword>
<dbReference type="EMBL" id="QGGU01000005">
    <property type="protein sequence ID" value="PWK51701.1"/>
    <property type="molecule type" value="Genomic_DNA"/>
</dbReference>
<comment type="caution">
    <text evidence="2">The sequence shown here is derived from an EMBL/GenBank/DDBJ whole genome shotgun (WGS) entry which is preliminary data.</text>
</comment>
<dbReference type="Pfam" id="PF09361">
    <property type="entry name" value="Phasin_2"/>
    <property type="match status" value="1"/>
</dbReference>
<feature type="domain" description="Phasin" evidence="1">
    <location>
        <begin position="11"/>
        <end position="107"/>
    </location>
</feature>
<dbReference type="Proteomes" id="UP000245790">
    <property type="component" value="Unassembled WGS sequence"/>
</dbReference>
<gene>
    <name evidence="2" type="ORF">C8D97_10516</name>
</gene>
<protein>
    <submittedName>
        <fullName evidence="2">Phasin family protein</fullName>
    </submittedName>
</protein>
<evidence type="ECO:0000259" key="1">
    <source>
        <dbReference type="Pfam" id="PF09361"/>
    </source>
</evidence>
<evidence type="ECO:0000313" key="3">
    <source>
        <dbReference type="Proteomes" id="UP000245790"/>
    </source>
</evidence>
<accession>A0A316FSH0</accession>
<name>A0A316FSH0_9GAMM</name>
<evidence type="ECO:0000313" key="2">
    <source>
        <dbReference type="EMBL" id="PWK51701.1"/>
    </source>
</evidence>
<organism evidence="2 3">
    <name type="scientific">Pleionea mediterranea</name>
    <dbReference type="NCBI Taxonomy" id="523701"/>
    <lineage>
        <taxon>Bacteria</taxon>
        <taxon>Pseudomonadati</taxon>
        <taxon>Pseudomonadota</taxon>
        <taxon>Gammaproteobacteria</taxon>
        <taxon>Oceanospirillales</taxon>
        <taxon>Pleioneaceae</taxon>
        <taxon>Pleionea</taxon>
    </lineage>
</organism>
<proteinExistence type="predicted"/>
<dbReference type="OrthoDB" id="6197742at2"/>
<dbReference type="AlphaFoldDB" id="A0A316FSH0"/>
<reference evidence="2 3" key="1">
    <citation type="submission" date="2018-05" db="EMBL/GenBank/DDBJ databases">
        <title>Genomic Encyclopedia of Type Strains, Phase IV (KMG-IV): sequencing the most valuable type-strain genomes for metagenomic binning, comparative biology and taxonomic classification.</title>
        <authorList>
            <person name="Goeker M."/>
        </authorList>
    </citation>
    <scope>NUCLEOTIDE SEQUENCE [LARGE SCALE GENOMIC DNA]</scope>
    <source>
        <strain evidence="2 3">DSM 25350</strain>
    </source>
</reference>
<sequence>MFAQMFNAAVEQSKTLFEPALQANQIATSQMQKLGQKQLSLINDYSTMGLQQLEKASKVTSLDDLQGMADEQLKASQTASEKLLKDSMQMVELGVAFSSEWQQLFAEKAQSFNAQQVAEPKSGKAK</sequence>